<dbReference type="GO" id="GO:0006633">
    <property type="term" value="P:fatty acid biosynthetic process"/>
    <property type="evidence" value="ECO:0007669"/>
    <property type="project" value="TreeGrafter"/>
</dbReference>
<dbReference type="RefSeq" id="WP_151073157.1">
    <property type="nucleotide sequence ID" value="NZ_CP032520.1"/>
</dbReference>
<geneLocation type="plasmid" evidence="2">
    <name>unnamed1</name>
</geneLocation>
<dbReference type="PANTHER" id="PTHR43437">
    <property type="entry name" value="HYDROXYACYL-THIOESTER DEHYDRATASE TYPE 2, MITOCHONDRIAL-RELATED"/>
    <property type="match status" value="1"/>
</dbReference>
<dbReference type="GO" id="GO:0019171">
    <property type="term" value="F:(3R)-hydroxyacyl-[acyl-carrier-protein] dehydratase activity"/>
    <property type="evidence" value="ECO:0007669"/>
    <property type="project" value="TreeGrafter"/>
</dbReference>
<evidence type="ECO:0000259" key="1">
    <source>
        <dbReference type="Pfam" id="PF13452"/>
    </source>
</evidence>
<dbReference type="Proteomes" id="UP000325743">
    <property type="component" value="Plasmid unnamed1"/>
</dbReference>
<gene>
    <name evidence="2" type="ORF">D2917_32190</name>
</gene>
<evidence type="ECO:0000313" key="3">
    <source>
        <dbReference type="Proteomes" id="UP000325743"/>
    </source>
</evidence>
<proteinExistence type="predicted"/>
<dbReference type="Pfam" id="PF13452">
    <property type="entry name" value="FAS1_DH_region"/>
    <property type="match status" value="1"/>
</dbReference>
<dbReference type="CDD" id="cd03441">
    <property type="entry name" value="R_hydratase_like"/>
    <property type="match status" value="1"/>
</dbReference>
<dbReference type="InterPro" id="IPR050965">
    <property type="entry name" value="UPF0336/Enoyl-CoA_hydratase"/>
</dbReference>
<accession>A0A5P3VTR9</accession>
<dbReference type="EMBL" id="CP032520">
    <property type="protein sequence ID" value="QEZ48923.1"/>
    <property type="molecule type" value="Genomic_DNA"/>
</dbReference>
<reference evidence="2 3" key="1">
    <citation type="submission" date="2018-09" db="EMBL/GenBank/DDBJ databases">
        <title>Complete genome sequence of Cupriavidus oxalaticus T2, a bacterium capable of phenol tolerance and degradation.</title>
        <authorList>
            <person name="Yan J."/>
        </authorList>
    </citation>
    <scope>NUCLEOTIDE SEQUENCE [LARGE SCALE GENOMIC DNA]</scope>
    <source>
        <strain evidence="2 3">T2</strain>
        <plasmid evidence="2 3">unnamed1</plasmid>
    </source>
</reference>
<dbReference type="InterPro" id="IPR029069">
    <property type="entry name" value="HotDog_dom_sf"/>
</dbReference>
<keyword evidence="2" id="KW-0614">Plasmid</keyword>
<dbReference type="InterPro" id="IPR016709">
    <property type="entry name" value="HadA-like"/>
</dbReference>
<protein>
    <submittedName>
        <fullName evidence="2">MaoC family dehydratase</fullName>
    </submittedName>
</protein>
<dbReference type="Gene3D" id="3.10.129.10">
    <property type="entry name" value="Hotdog Thioesterase"/>
    <property type="match status" value="1"/>
</dbReference>
<name>A0A5P3VTR9_9BURK</name>
<dbReference type="SUPFAM" id="SSF54637">
    <property type="entry name" value="Thioesterase/thiol ester dehydrase-isomerase"/>
    <property type="match status" value="1"/>
</dbReference>
<feature type="domain" description="FAS1-like dehydratase" evidence="1">
    <location>
        <begin position="5"/>
        <end position="139"/>
    </location>
</feature>
<dbReference type="PIRSF" id="PIRSF018072">
    <property type="entry name" value="UCP018072"/>
    <property type="match status" value="1"/>
</dbReference>
<evidence type="ECO:0000313" key="2">
    <source>
        <dbReference type="EMBL" id="QEZ48923.1"/>
    </source>
</evidence>
<dbReference type="InterPro" id="IPR039569">
    <property type="entry name" value="FAS1-like_DH_region"/>
</dbReference>
<sequence length="149" mass="16438">MADKSMIGVDLGKGYVDVEKGQLRFFAKATGETNPIYVNEEAAKAAGYPSLPAPPTFLFSLNAEAVAQSGVNRMKVLQLDLGRILHAEQSFELHKMVFAGDRLHFENKLTNVYDKKNGALHFIVSTTTVTNQKDEHVADLLCTLVERRG</sequence>
<organism evidence="2 3">
    <name type="scientific">Cupriavidus oxalaticus</name>
    <dbReference type="NCBI Taxonomy" id="96344"/>
    <lineage>
        <taxon>Bacteria</taxon>
        <taxon>Pseudomonadati</taxon>
        <taxon>Pseudomonadota</taxon>
        <taxon>Betaproteobacteria</taxon>
        <taxon>Burkholderiales</taxon>
        <taxon>Burkholderiaceae</taxon>
        <taxon>Cupriavidus</taxon>
    </lineage>
</organism>
<dbReference type="PANTHER" id="PTHR43437:SF3">
    <property type="entry name" value="HYDROXYACYL-THIOESTER DEHYDRATASE TYPE 2, MITOCHONDRIAL"/>
    <property type="match status" value="1"/>
</dbReference>
<dbReference type="AlphaFoldDB" id="A0A5P3VTR9"/>